<dbReference type="PANTHER" id="PTHR43335:SF4">
    <property type="entry name" value="ABC TRANSPORTER, ATP-BINDING PROTEIN"/>
    <property type="match status" value="1"/>
</dbReference>
<dbReference type="InterPro" id="IPR003439">
    <property type="entry name" value="ABC_transporter-like_ATP-bd"/>
</dbReference>
<dbReference type="RefSeq" id="WP_047239281.1">
    <property type="nucleotide sequence ID" value="NZ_CP011541.1"/>
</dbReference>
<evidence type="ECO:0000256" key="2">
    <source>
        <dbReference type="ARBA" id="ARBA00022448"/>
    </source>
</evidence>
<protein>
    <submittedName>
        <fullName evidence="6">ABC-type multidrug transport system, ATPase component</fullName>
    </submittedName>
</protein>
<dbReference type="InterPro" id="IPR027417">
    <property type="entry name" value="P-loop_NTPase"/>
</dbReference>
<dbReference type="InterPro" id="IPR017871">
    <property type="entry name" value="ABC_transporter-like_CS"/>
</dbReference>
<comment type="similarity">
    <text evidence="1">Belongs to the ABC transporter superfamily.</text>
</comment>
<dbReference type="AlphaFoldDB" id="A0A0G3GLD2"/>
<gene>
    <name evidence="6" type="ORF">CEPID_00375</name>
</gene>
<dbReference type="GO" id="GO:0016887">
    <property type="term" value="F:ATP hydrolysis activity"/>
    <property type="evidence" value="ECO:0007669"/>
    <property type="project" value="InterPro"/>
</dbReference>
<dbReference type="SMART" id="SM00382">
    <property type="entry name" value="AAA"/>
    <property type="match status" value="1"/>
</dbReference>
<evidence type="ECO:0000256" key="3">
    <source>
        <dbReference type="ARBA" id="ARBA00022741"/>
    </source>
</evidence>
<keyword evidence="2" id="KW-0813">Transport</keyword>
<proteinExistence type="inferred from homology"/>
<reference evidence="6 7" key="1">
    <citation type="submission" date="2015-05" db="EMBL/GenBank/DDBJ databases">
        <title>Complete genome sequence of Corynebacterium epidermidicanis DSM 45586, isolated from the skin of a dog suffering from pruritus.</title>
        <authorList>
            <person name="Ruckert C."/>
            <person name="Albersmeier A."/>
            <person name="Winkler A."/>
            <person name="Tauch A."/>
        </authorList>
    </citation>
    <scope>NUCLEOTIDE SEQUENCE [LARGE SCALE GENOMIC DNA]</scope>
    <source>
        <strain evidence="6 7">DSM 45586</strain>
    </source>
</reference>
<evidence type="ECO:0000313" key="7">
    <source>
        <dbReference type="Proteomes" id="UP000035368"/>
    </source>
</evidence>
<sequence length="302" mass="33207">MTKIIETKNLTKMYGKTTVVDKLDLAVTQGSVHGLLGPNGSGKSTTMKMLLGLLKPTAGEIYMMGRPMNRQTRVDVLAQVGSLIEQPSAYLHLTGAENLRIATRLLRAKPENVERAIRLVRLEKHMNKLVKDYSLGMKQRLGIALALLRDPQILILDEPTNGLDPAGIEEIRELIVSLARDEGRTVLVSSHLLSEIEKMATELSIIHQGQLLFQGTQRELFETKLPDVFVETTCGSQAASVLQALQPTLVPGGVMVPNLSEQDVSDLCVQLVGHNIPITQVVRQHRSLEEVFIGLTGREGLQ</sequence>
<organism evidence="6 7">
    <name type="scientific">Corynebacterium epidermidicanis</name>
    <dbReference type="NCBI Taxonomy" id="1050174"/>
    <lineage>
        <taxon>Bacteria</taxon>
        <taxon>Bacillati</taxon>
        <taxon>Actinomycetota</taxon>
        <taxon>Actinomycetes</taxon>
        <taxon>Mycobacteriales</taxon>
        <taxon>Corynebacteriaceae</taxon>
        <taxon>Corynebacterium</taxon>
    </lineage>
</organism>
<evidence type="ECO:0000313" key="6">
    <source>
        <dbReference type="EMBL" id="AKK01969.1"/>
    </source>
</evidence>
<dbReference type="Pfam" id="PF00005">
    <property type="entry name" value="ABC_tran"/>
    <property type="match status" value="1"/>
</dbReference>
<dbReference type="STRING" id="1050174.CEPID_00375"/>
<dbReference type="PROSITE" id="PS00211">
    <property type="entry name" value="ABC_TRANSPORTER_1"/>
    <property type="match status" value="1"/>
</dbReference>
<evidence type="ECO:0000256" key="1">
    <source>
        <dbReference type="ARBA" id="ARBA00005417"/>
    </source>
</evidence>
<dbReference type="Gene3D" id="3.40.50.300">
    <property type="entry name" value="P-loop containing nucleotide triphosphate hydrolases"/>
    <property type="match status" value="1"/>
</dbReference>
<keyword evidence="4" id="KW-0067">ATP-binding</keyword>
<dbReference type="GO" id="GO:0005524">
    <property type="term" value="F:ATP binding"/>
    <property type="evidence" value="ECO:0007669"/>
    <property type="project" value="UniProtKB-KW"/>
</dbReference>
<evidence type="ECO:0000259" key="5">
    <source>
        <dbReference type="PROSITE" id="PS50893"/>
    </source>
</evidence>
<dbReference type="PATRIC" id="fig|1050174.4.peg.79"/>
<dbReference type="PROSITE" id="PS50893">
    <property type="entry name" value="ABC_TRANSPORTER_2"/>
    <property type="match status" value="1"/>
</dbReference>
<feature type="domain" description="ABC transporter" evidence="5">
    <location>
        <begin position="5"/>
        <end position="233"/>
    </location>
</feature>
<evidence type="ECO:0000256" key="4">
    <source>
        <dbReference type="ARBA" id="ARBA00022840"/>
    </source>
</evidence>
<dbReference type="KEGG" id="cei:CEPID_00375"/>
<dbReference type="OrthoDB" id="9804819at2"/>
<dbReference type="InterPro" id="IPR003593">
    <property type="entry name" value="AAA+_ATPase"/>
</dbReference>
<keyword evidence="3" id="KW-0547">Nucleotide-binding</keyword>
<name>A0A0G3GLD2_9CORY</name>
<keyword evidence="7" id="KW-1185">Reference proteome</keyword>
<dbReference type="SUPFAM" id="SSF52540">
    <property type="entry name" value="P-loop containing nucleoside triphosphate hydrolases"/>
    <property type="match status" value="1"/>
</dbReference>
<dbReference type="EMBL" id="CP011541">
    <property type="protein sequence ID" value="AKK01969.1"/>
    <property type="molecule type" value="Genomic_DNA"/>
</dbReference>
<dbReference type="Proteomes" id="UP000035368">
    <property type="component" value="Chromosome"/>
</dbReference>
<dbReference type="PANTHER" id="PTHR43335">
    <property type="entry name" value="ABC TRANSPORTER, ATP-BINDING PROTEIN"/>
    <property type="match status" value="1"/>
</dbReference>
<accession>A0A0G3GLD2</accession>